<proteinExistence type="predicted"/>
<keyword evidence="4" id="KW-1185">Reference proteome</keyword>
<dbReference type="GO" id="GO:0016787">
    <property type="term" value="F:hydrolase activity"/>
    <property type="evidence" value="ECO:0007669"/>
    <property type="project" value="UniProtKB-KW"/>
</dbReference>
<dbReference type="PANTHER" id="PTHR43798:SF31">
    <property type="entry name" value="AB HYDROLASE SUPERFAMILY PROTEIN YCLE"/>
    <property type="match status" value="1"/>
</dbReference>
<organism evidence="3 4">
    <name type="scientific">Paenisporosarcina quisquiliarum</name>
    <dbReference type="NCBI Taxonomy" id="365346"/>
    <lineage>
        <taxon>Bacteria</taxon>
        <taxon>Bacillati</taxon>
        <taxon>Bacillota</taxon>
        <taxon>Bacilli</taxon>
        <taxon>Bacillales</taxon>
        <taxon>Caryophanaceae</taxon>
        <taxon>Paenisporosarcina</taxon>
    </lineage>
</organism>
<dbReference type="Pfam" id="PF00561">
    <property type="entry name" value="Abhydrolase_1"/>
    <property type="match status" value="1"/>
</dbReference>
<reference evidence="3" key="1">
    <citation type="submission" date="2022-05" db="EMBL/GenBank/DDBJ databases">
        <authorList>
            <person name="Colautti A."/>
            <person name="Iacumin L."/>
        </authorList>
    </citation>
    <scope>NUCLEOTIDE SEQUENCE</scope>
    <source>
        <strain evidence="3">SK 55</strain>
    </source>
</reference>
<sequence length="293" mass="33497">MSWKQQLIETEKGIFEVFTKGSGAPLFVTHHYSVFTSEGDLFAESFVESHQVYLVNLRGAGSSVVASSDVELSMIDAVMDLESIRKKLGFEKWTFAGHSTGGMIGLLYGIHFTERLNALLLVGTAGRYYGEAKSCIYNPAHPQFQYMQDLIEQLKDSGLAKDKRLMLSKERAKLSLHLPEQYDDYFANTPKKSMSTDRMNMFAREYAIYDVTRRLDKITCPVWIACGTHDVQCPIEFSKEIHELMSGSKFIQFHASNHYPFLEEQDQFQYELDAFFKEVTTSCNHSQQKSFGY</sequence>
<dbReference type="AlphaFoldDB" id="A0A9X3LGU2"/>
<dbReference type="InterPro" id="IPR029058">
    <property type="entry name" value="AB_hydrolase_fold"/>
</dbReference>
<feature type="domain" description="AB hydrolase-1" evidence="2">
    <location>
        <begin position="38"/>
        <end position="264"/>
    </location>
</feature>
<dbReference type="Proteomes" id="UP001152173">
    <property type="component" value="Unassembled WGS sequence"/>
</dbReference>
<protein>
    <submittedName>
        <fullName evidence="3">Alpha/beta hydrolase</fullName>
    </submittedName>
</protein>
<dbReference type="InterPro" id="IPR000073">
    <property type="entry name" value="AB_hydrolase_1"/>
</dbReference>
<keyword evidence="1 3" id="KW-0378">Hydrolase</keyword>
<dbReference type="SUPFAM" id="SSF53474">
    <property type="entry name" value="alpha/beta-Hydrolases"/>
    <property type="match status" value="1"/>
</dbReference>
<evidence type="ECO:0000256" key="1">
    <source>
        <dbReference type="ARBA" id="ARBA00022801"/>
    </source>
</evidence>
<dbReference type="RefSeq" id="WP_269926781.1">
    <property type="nucleotide sequence ID" value="NZ_JAMKBJ010000009.1"/>
</dbReference>
<gene>
    <name evidence="3" type="ORF">M9R32_11010</name>
</gene>
<dbReference type="PANTHER" id="PTHR43798">
    <property type="entry name" value="MONOACYLGLYCEROL LIPASE"/>
    <property type="match status" value="1"/>
</dbReference>
<evidence type="ECO:0000313" key="4">
    <source>
        <dbReference type="Proteomes" id="UP001152173"/>
    </source>
</evidence>
<dbReference type="GO" id="GO:0016020">
    <property type="term" value="C:membrane"/>
    <property type="evidence" value="ECO:0007669"/>
    <property type="project" value="TreeGrafter"/>
</dbReference>
<accession>A0A9X3LGU2</accession>
<dbReference type="InterPro" id="IPR050266">
    <property type="entry name" value="AB_hydrolase_sf"/>
</dbReference>
<evidence type="ECO:0000313" key="3">
    <source>
        <dbReference type="EMBL" id="MCZ8537712.1"/>
    </source>
</evidence>
<name>A0A9X3LGU2_9BACL</name>
<dbReference type="EMBL" id="JAMKBJ010000009">
    <property type="protein sequence ID" value="MCZ8537712.1"/>
    <property type="molecule type" value="Genomic_DNA"/>
</dbReference>
<comment type="caution">
    <text evidence="3">The sequence shown here is derived from an EMBL/GenBank/DDBJ whole genome shotgun (WGS) entry which is preliminary data.</text>
</comment>
<evidence type="ECO:0000259" key="2">
    <source>
        <dbReference type="Pfam" id="PF00561"/>
    </source>
</evidence>
<dbReference type="Gene3D" id="3.40.50.1820">
    <property type="entry name" value="alpha/beta hydrolase"/>
    <property type="match status" value="1"/>
</dbReference>